<gene>
    <name evidence="3" type="ORF">ACG02S_10595</name>
</gene>
<feature type="transmembrane region" description="Helical" evidence="1">
    <location>
        <begin position="100"/>
        <end position="130"/>
    </location>
</feature>
<feature type="signal peptide" evidence="2">
    <location>
        <begin position="1"/>
        <end position="20"/>
    </location>
</feature>
<keyword evidence="4" id="KW-1185">Reference proteome</keyword>
<feature type="transmembrane region" description="Helical" evidence="1">
    <location>
        <begin position="30"/>
        <end position="50"/>
    </location>
</feature>
<evidence type="ECO:0000313" key="4">
    <source>
        <dbReference type="Proteomes" id="UP001606300"/>
    </source>
</evidence>
<accession>A0ABW7ELH7</accession>
<proteinExistence type="predicted"/>
<feature type="chain" id="PRO_5045695070" evidence="2">
    <location>
        <begin position="21"/>
        <end position="146"/>
    </location>
</feature>
<dbReference type="RefSeq" id="WP_394470417.1">
    <property type="nucleotide sequence ID" value="NZ_JBIGHY010000003.1"/>
</dbReference>
<keyword evidence="1" id="KW-1133">Transmembrane helix</keyword>
<dbReference type="Proteomes" id="UP001606300">
    <property type="component" value="Unassembled WGS sequence"/>
</dbReference>
<organism evidence="3 4">
    <name type="scientific">Pelomonas dachongensis</name>
    <dbReference type="NCBI Taxonomy" id="3299029"/>
    <lineage>
        <taxon>Bacteria</taxon>
        <taxon>Pseudomonadati</taxon>
        <taxon>Pseudomonadota</taxon>
        <taxon>Betaproteobacteria</taxon>
        <taxon>Burkholderiales</taxon>
        <taxon>Sphaerotilaceae</taxon>
        <taxon>Roseateles</taxon>
    </lineage>
</organism>
<reference evidence="3 4" key="1">
    <citation type="submission" date="2024-09" db="EMBL/GenBank/DDBJ databases">
        <title>Novel species of the genus Pelomonas and Roseateles isolated from streams.</title>
        <authorList>
            <person name="Lu H."/>
        </authorList>
    </citation>
    <scope>NUCLEOTIDE SEQUENCE [LARGE SCALE GENOMIC DNA]</scope>
    <source>
        <strain evidence="3 4">DC23W</strain>
    </source>
</reference>
<feature type="transmembrane region" description="Helical" evidence="1">
    <location>
        <begin position="57"/>
        <end position="80"/>
    </location>
</feature>
<keyword evidence="2" id="KW-0732">Signal</keyword>
<keyword evidence="1" id="KW-0812">Transmembrane</keyword>
<protein>
    <submittedName>
        <fullName evidence="3">Uncharacterized protein</fullName>
    </submittedName>
</protein>
<evidence type="ECO:0000256" key="1">
    <source>
        <dbReference type="SAM" id="Phobius"/>
    </source>
</evidence>
<name>A0ABW7ELH7_9BURK</name>
<comment type="caution">
    <text evidence="3">The sequence shown here is derived from an EMBL/GenBank/DDBJ whole genome shotgun (WGS) entry which is preliminary data.</text>
</comment>
<evidence type="ECO:0000313" key="3">
    <source>
        <dbReference type="EMBL" id="MFG6414342.1"/>
    </source>
</evidence>
<dbReference type="EMBL" id="JBIGHY010000003">
    <property type="protein sequence ID" value="MFG6414342.1"/>
    <property type="molecule type" value="Genomic_DNA"/>
</dbReference>
<keyword evidence="1" id="KW-0472">Membrane</keyword>
<sequence>MKTLFAITTLALALGQPAHAQLNPSEMSAALSVAPIVLSVGAVSATGAALSALPAGILSAGVTLTVVSVEIVGDATVWVLERASDGARISLRTTGKLAASAFINTGIAVTVSVVGAGTVLSAAGQVIAFIPNEIGKALLHNERVSR</sequence>
<evidence type="ECO:0000256" key="2">
    <source>
        <dbReference type="SAM" id="SignalP"/>
    </source>
</evidence>